<dbReference type="Pfam" id="PF06905">
    <property type="entry name" value="FAIM1"/>
    <property type="match status" value="1"/>
</dbReference>
<comment type="caution">
    <text evidence="1">The sequence shown here is derived from an EMBL/GenBank/DDBJ whole genome shotgun (WGS) entry which is preliminary data.</text>
</comment>
<dbReference type="InterPro" id="IPR010695">
    <property type="entry name" value="FAIM1"/>
</dbReference>
<dbReference type="AlphaFoldDB" id="A0AAV6V4F5"/>
<dbReference type="PANTHER" id="PTHR13088:SF3">
    <property type="entry name" value="FAS APOPTOTIC INHIBITORY MOLECULE 1"/>
    <property type="match status" value="1"/>
</dbReference>
<dbReference type="Gene3D" id="2.40.128.180">
    <property type="match status" value="2"/>
</dbReference>
<reference evidence="1 2" key="1">
    <citation type="journal article" date="2022" name="Nat. Ecol. Evol.">
        <title>A masculinizing supergene underlies an exaggerated male reproductive morph in a spider.</title>
        <authorList>
            <person name="Hendrickx F."/>
            <person name="De Corte Z."/>
            <person name="Sonet G."/>
            <person name="Van Belleghem S.M."/>
            <person name="Kostlbacher S."/>
            <person name="Vangestel C."/>
        </authorList>
    </citation>
    <scope>NUCLEOTIDE SEQUENCE [LARGE SCALE GENOMIC DNA]</scope>
    <source>
        <strain evidence="1">W744_W776</strain>
    </source>
</reference>
<protein>
    <recommendedName>
        <fullName evidence="3">Fas apoptotic inhibitory molecule 1</fullName>
    </recommendedName>
</protein>
<dbReference type="Proteomes" id="UP000827092">
    <property type="component" value="Unassembled WGS sequence"/>
</dbReference>
<organism evidence="1 2">
    <name type="scientific">Oedothorax gibbosus</name>
    <dbReference type="NCBI Taxonomy" id="931172"/>
    <lineage>
        <taxon>Eukaryota</taxon>
        <taxon>Metazoa</taxon>
        <taxon>Ecdysozoa</taxon>
        <taxon>Arthropoda</taxon>
        <taxon>Chelicerata</taxon>
        <taxon>Arachnida</taxon>
        <taxon>Araneae</taxon>
        <taxon>Araneomorphae</taxon>
        <taxon>Entelegynae</taxon>
        <taxon>Araneoidea</taxon>
        <taxon>Linyphiidae</taxon>
        <taxon>Erigoninae</taxon>
        <taxon>Oedothorax</taxon>
    </lineage>
</organism>
<gene>
    <name evidence="1" type="ORF">JTE90_006131</name>
</gene>
<evidence type="ECO:0000313" key="1">
    <source>
        <dbReference type="EMBL" id="KAG8191389.1"/>
    </source>
</evidence>
<keyword evidence="2" id="KW-1185">Reference proteome</keyword>
<proteinExistence type="predicted"/>
<sequence>MSASTFPKKIFLPFPWRPPLFSGNVEITSSVCGLKKLFLLQVNKKGMSSQVVGVWELELGGQRHLVEFEHGTTSGRRVVRVDGKEVLRRDWLFKLVGQESFRVGGSRCVVQVLPASGLSFEYALSVDGVPHAKHRSRTSRILRTWALQLDGTPTRIVLEKDTLDVWINGEKVETAGEFVEGGSETHFAVGGRSACIRALSTGDRRRGMQHTLLLEGSPVPHEGE</sequence>
<evidence type="ECO:0000313" key="2">
    <source>
        <dbReference type="Proteomes" id="UP000827092"/>
    </source>
</evidence>
<dbReference type="PANTHER" id="PTHR13088">
    <property type="entry name" value="FAS APOPTOTIC INHIBITORY MOLECULE FAIM"/>
    <property type="match status" value="1"/>
</dbReference>
<evidence type="ECO:0008006" key="3">
    <source>
        <dbReference type="Google" id="ProtNLM"/>
    </source>
</evidence>
<dbReference type="EMBL" id="JAFNEN010000161">
    <property type="protein sequence ID" value="KAG8191389.1"/>
    <property type="molecule type" value="Genomic_DNA"/>
</dbReference>
<dbReference type="GO" id="GO:1902042">
    <property type="term" value="P:negative regulation of extrinsic apoptotic signaling pathway via death domain receptors"/>
    <property type="evidence" value="ECO:0007669"/>
    <property type="project" value="TreeGrafter"/>
</dbReference>
<dbReference type="InterPro" id="IPR038513">
    <property type="entry name" value="FAIM1_dom_sf"/>
</dbReference>
<name>A0AAV6V4F5_9ARAC</name>
<accession>A0AAV6V4F5</accession>